<dbReference type="InterPro" id="IPR052648">
    <property type="entry name" value="Ser-tRNA(Sec)_kinase"/>
</dbReference>
<dbReference type="AlphaFoldDB" id="A0A914B5H0"/>
<dbReference type="Proteomes" id="UP000887568">
    <property type="component" value="Unplaced"/>
</dbReference>
<dbReference type="OMA" id="VHQADNI"/>
<dbReference type="GO" id="GO:0005524">
    <property type="term" value="F:ATP binding"/>
    <property type="evidence" value="ECO:0007669"/>
    <property type="project" value="UniProtKB-KW"/>
</dbReference>
<accession>A0A914B5H0</accession>
<dbReference type="PANTHER" id="PTHR20873:SF0">
    <property type="entry name" value="L-SERYL-TRNA(SEC) KINASE"/>
    <property type="match status" value="1"/>
</dbReference>
<dbReference type="SUPFAM" id="SSF52540">
    <property type="entry name" value="P-loop containing nucleoside triphosphate hydrolases"/>
    <property type="match status" value="1"/>
</dbReference>
<dbReference type="GO" id="GO:0016301">
    <property type="term" value="F:kinase activity"/>
    <property type="evidence" value="ECO:0007669"/>
    <property type="project" value="TreeGrafter"/>
</dbReference>
<dbReference type="GeneID" id="119740185"/>
<dbReference type="RefSeq" id="XP_038071333.1">
    <property type="nucleotide sequence ID" value="XM_038215405.1"/>
</dbReference>
<keyword evidence="4" id="KW-1185">Reference proteome</keyword>
<dbReference type="PANTHER" id="PTHR20873">
    <property type="entry name" value="L-SERYL-TRNA(SEC) KINASE"/>
    <property type="match status" value="1"/>
</dbReference>
<name>A0A914B5H0_PATMI</name>
<dbReference type="InterPro" id="IPR013641">
    <property type="entry name" value="KTI12/PSTK"/>
</dbReference>
<evidence type="ECO:0008006" key="5">
    <source>
        <dbReference type="Google" id="ProtNLM"/>
    </source>
</evidence>
<dbReference type="GO" id="GO:0000049">
    <property type="term" value="F:tRNA binding"/>
    <property type="evidence" value="ECO:0007669"/>
    <property type="project" value="TreeGrafter"/>
</dbReference>
<keyword evidence="2" id="KW-0067">ATP-binding</keyword>
<dbReference type="Pfam" id="PF08433">
    <property type="entry name" value="KTI12"/>
    <property type="match status" value="1"/>
</dbReference>
<dbReference type="OrthoDB" id="9972657at2759"/>
<sequence length="381" mass="42750">MEEQVQREPKACLVLLCGLPGAGKTSLAVALMKKKSIGHHHLAKNSSLASVDECPGVAACHLCYDDVIPRQLEMQMEGGESPYFNESTNQSSSVSPWKAYRQEILRCVDGILARLKSNKTLDATTVVDELQDISQCGREVWSKILTLIQDQINAKKEQNPRRTSSVVLFIDDNMYYRSMRHEYYQVAKKYSVGFCQVYLRCNTEVAVARNSQRRHGIPEETIRRMASRIEAPDRQVASWEKQSIHIDSEDSEKETTLSAIWDLITKALLDPVLPLEVVNAEEKEASRAACASSILHQADQSLRKCVTEAVTSAKDGGLLTRAELKALGSKVNNVRQAVLQKIRDGEVQPPPLAAMATDDTEQWRNFDAFIRDLFEKAQQTR</sequence>
<dbReference type="InterPro" id="IPR027417">
    <property type="entry name" value="P-loop_NTPase"/>
</dbReference>
<dbReference type="Gene3D" id="3.40.50.300">
    <property type="entry name" value="P-loop containing nucleotide triphosphate hydrolases"/>
    <property type="match status" value="1"/>
</dbReference>
<evidence type="ECO:0000313" key="4">
    <source>
        <dbReference type="Proteomes" id="UP000887568"/>
    </source>
</evidence>
<protein>
    <recommendedName>
        <fullName evidence="5">L-seryl-tRNA(Sec) kinase</fullName>
    </recommendedName>
</protein>
<reference evidence="3" key="1">
    <citation type="submission" date="2022-11" db="UniProtKB">
        <authorList>
            <consortium name="EnsemblMetazoa"/>
        </authorList>
    </citation>
    <scope>IDENTIFICATION</scope>
</reference>
<dbReference type="CTD" id="118672"/>
<evidence type="ECO:0000256" key="2">
    <source>
        <dbReference type="ARBA" id="ARBA00022840"/>
    </source>
</evidence>
<dbReference type="EnsemblMetazoa" id="XM_038215405.1">
    <property type="protein sequence ID" value="XP_038071333.1"/>
    <property type="gene ID" value="LOC119740185"/>
</dbReference>
<proteinExistence type="predicted"/>
<evidence type="ECO:0000256" key="1">
    <source>
        <dbReference type="ARBA" id="ARBA00022741"/>
    </source>
</evidence>
<organism evidence="3 4">
    <name type="scientific">Patiria miniata</name>
    <name type="common">Bat star</name>
    <name type="synonym">Asterina miniata</name>
    <dbReference type="NCBI Taxonomy" id="46514"/>
    <lineage>
        <taxon>Eukaryota</taxon>
        <taxon>Metazoa</taxon>
        <taxon>Echinodermata</taxon>
        <taxon>Eleutherozoa</taxon>
        <taxon>Asterozoa</taxon>
        <taxon>Asteroidea</taxon>
        <taxon>Valvatacea</taxon>
        <taxon>Valvatida</taxon>
        <taxon>Asterinidae</taxon>
        <taxon>Patiria</taxon>
    </lineage>
</organism>
<keyword evidence="1" id="KW-0547">Nucleotide-binding</keyword>
<evidence type="ECO:0000313" key="3">
    <source>
        <dbReference type="EnsemblMetazoa" id="XP_038071333.1"/>
    </source>
</evidence>